<evidence type="ECO:0008006" key="6">
    <source>
        <dbReference type="Google" id="ProtNLM"/>
    </source>
</evidence>
<dbReference type="InterPro" id="IPR011047">
    <property type="entry name" value="Quinoprotein_ADH-like_sf"/>
</dbReference>
<organism evidence="4 5">
    <name type="scientific">Nostocoides australiense Ben110</name>
    <dbReference type="NCBI Taxonomy" id="1193182"/>
    <lineage>
        <taxon>Bacteria</taxon>
        <taxon>Bacillati</taxon>
        <taxon>Actinomycetota</taxon>
        <taxon>Actinomycetes</taxon>
        <taxon>Micrococcales</taxon>
        <taxon>Intrasporangiaceae</taxon>
        <taxon>Nostocoides</taxon>
    </lineage>
</organism>
<keyword evidence="2" id="KW-0677">Repeat</keyword>
<proteinExistence type="predicted"/>
<keyword evidence="5" id="KW-1185">Reference proteome</keyword>
<keyword evidence="1 3" id="KW-0853">WD repeat</keyword>
<dbReference type="InterPro" id="IPR001680">
    <property type="entry name" value="WD40_rpt"/>
</dbReference>
<evidence type="ECO:0000256" key="1">
    <source>
        <dbReference type="ARBA" id="ARBA00022574"/>
    </source>
</evidence>
<dbReference type="Gene3D" id="2.130.10.10">
    <property type="entry name" value="YVTN repeat-like/Quinoprotein amine dehydrogenase"/>
    <property type="match status" value="2"/>
</dbReference>
<accession>W6K4G6</accession>
<reference evidence="4 5" key="1">
    <citation type="journal article" date="2013" name="ISME J.">
        <title>A metabolic model for members of the genus Tetrasphaera involved in enhanced biological phosphorus removal.</title>
        <authorList>
            <person name="Kristiansen R."/>
            <person name="Nguyen H.T.T."/>
            <person name="Saunders A.M."/>
            <person name="Nielsen J.L."/>
            <person name="Wimmer R."/>
            <person name="Le V.Q."/>
            <person name="McIlroy S.J."/>
            <person name="Petrovski S."/>
            <person name="Seviour R.J."/>
            <person name="Calteau A."/>
            <person name="Nielsen K.L."/>
            <person name="Nielsen P.H."/>
        </authorList>
    </citation>
    <scope>NUCLEOTIDE SEQUENCE [LARGE SCALE GENOMIC DNA]</scope>
    <source>
        <strain evidence="4 5">Ben110</strain>
    </source>
</reference>
<evidence type="ECO:0000313" key="5">
    <source>
        <dbReference type="Proteomes" id="UP000035763"/>
    </source>
</evidence>
<evidence type="ECO:0000313" key="4">
    <source>
        <dbReference type="EMBL" id="CCH74979.1"/>
    </source>
</evidence>
<dbReference type="Proteomes" id="UP000035763">
    <property type="component" value="Unassembled WGS sequence"/>
</dbReference>
<dbReference type="AlphaFoldDB" id="W6K4G6"/>
<dbReference type="STRING" id="1193182.BN11_4990039"/>
<comment type="caution">
    <text evidence="4">The sequence shown here is derived from an EMBL/GenBank/DDBJ whole genome shotgun (WGS) entry which is preliminary data.</text>
</comment>
<dbReference type="EMBL" id="CAJA01000444">
    <property type="protein sequence ID" value="CCH74979.1"/>
    <property type="molecule type" value="Genomic_DNA"/>
</dbReference>
<dbReference type="PROSITE" id="PS50082">
    <property type="entry name" value="WD_REPEATS_2"/>
    <property type="match status" value="2"/>
</dbReference>
<dbReference type="Pfam" id="PF00400">
    <property type="entry name" value="WD40"/>
    <property type="match status" value="2"/>
</dbReference>
<dbReference type="PANTHER" id="PTHR22847:SF637">
    <property type="entry name" value="WD REPEAT DOMAIN 5B"/>
    <property type="match status" value="1"/>
</dbReference>
<sequence length="133" mass="14063">MWSWDPATGTQVGEPLRGHTSAVSACCALPRPDGTTLLVTASWDRTVRLWNPATGTHSRLARSVAQLLSASRGDARMAATMTPVGPPMRGHTDGVTGCCAIPVENGTFLLATTGRDETVRVWDPATGIQVGHR</sequence>
<dbReference type="PANTHER" id="PTHR22847">
    <property type="entry name" value="WD40 REPEAT PROTEIN"/>
    <property type="match status" value="1"/>
</dbReference>
<gene>
    <name evidence="4" type="ORF">BN11_4990039</name>
</gene>
<dbReference type="InterPro" id="IPR015943">
    <property type="entry name" value="WD40/YVTN_repeat-like_dom_sf"/>
</dbReference>
<protein>
    <recommendedName>
        <fullName evidence="6">WD-40 repeat protein</fullName>
    </recommendedName>
</protein>
<name>W6K4G6_9MICO</name>
<feature type="repeat" description="WD" evidence="3">
    <location>
        <begin position="16"/>
        <end position="60"/>
    </location>
</feature>
<dbReference type="PROSITE" id="PS50294">
    <property type="entry name" value="WD_REPEATS_REGION"/>
    <property type="match status" value="1"/>
</dbReference>
<evidence type="ECO:0000256" key="3">
    <source>
        <dbReference type="PROSITE-ProRule" id="PRU00221"/>
    </source>
</evidence>
<dbReference type="SMART" id="SM00320">
    <property type="entry name" value="WD40"/>
    <property type="match status" value="2"/>
</dbReference>
<dbReference type="SUPFAM" id="SSF50998">
    <property type="entry name" value="Quinoprotein alcohol dehydrogenase-like"/>
    <property type="match status" value="1"/>
</dbReference>
<feature type="repeat" description="WD" evidence="3">
    <location>
        <begin position="88"/>
        <end position="123"/>
    </location>
</feature>
<evidence type="ECO:0000256" key="2">
    <source>
        <dbReference type="ARBA" id="ARBA00022737"/>
    </source>
</evidence>